<proteinExistence type="predicted"/>
<dbReference type="AlphaFoldDB" id="A0A0B8T3W1"/>
<reference evidence="1 2" key="2">
    <citation type="journal article" date="2015" name="PLoS ONE">
        <title>Whole-Genome Optical Mapping and Finished Genome Sequence of Sphingobacterium deserti sp. nov., a New Species Isolated from the Western Desert of China.</title>
        <authorList>
            <person name="Teng C."/>
            <person name="Zhou Z."/>
            <person name="Molnar I."/>
            <person name="Li X."/>
            <person name="Tang R."/>
            <person name="Chen M."/>
            <person name="Wang L."/>
            <person name="Su S."/>
            <person name="Zhang W."/>
            <person name="Lin M."/>
        </authorList>
    </citation>
    <scope>NUCLEOTIDE SEQUENCE [LARGE SCALE GENOMIC DNA]</scope>
    <source>
        <strain evidence="2">ACCC05744</strain>
    </source>
</reference>
<keyword evidence="2" id="KW-1185">Reference proteome</keyword>
<accession>A0A0B8T3W1</accession>
<gene>
    <name evidence="1" type="ORF">DI53_2320</name>
</gene>
<evidence type="ECO:0000313" key="2">
    <source>
        <dbReference type="Proteomes" id="UP000031802"/>
    </source>
</evidence>
<dbReference type="EMBL" id="JJMU01000033">
    <property type="protein sequence ID" value="KGE13908.1"/>
    <property type="molecule type" value="Genomic_DNA"/>
</dbReference>
<name>A0A0B8T3W1_9SPHI</name>
<dbReference type="eggNOG" id="COG2062">
    <property type="taxonomic scope" value="Bacteria"/>
</dbReference>
<dbReference type="InterPro" id="IPR013078">
    <property type="entry name" value="His_Pase_superF_clade-1"/>
</dbReference>
<reference evidence="2" key="1">
    <citation type="submission" date="2014-04" db="EMBL/GenBank/DDBJ databases">
        <title>Whole-Genome optical mapping and complete genome sequence of Sphingobacterium deserti sp. nov., a new spaces isolated from desert in the west of China.</title>
        <authorList>
            <person name="Teng C."/>
            <person name="Zhou Z."/>
            <person name="Li X."/>
            <person name="Chen M."/>
            <person name="Lin M."/>
            <person name="Wang L."/>
            <person name="Su S."/>
            <person name="Zhang C."/>
            <person name="Zhang W."/>
        </authorList>
    </citation>
    <scope>NUCLEOTIDE SEQUENCE [LARGE SCALE GENOMIC DNA]</scope>
    <source>
        <strain evidence="2">ACCC05744</strain>
    </source>
</reference>
<sequence length="177" mass="20190">MSIYPCTFLYLSMDSKKLYIIRHGKAEEHSFSKEDFNRDLVEKGIARSLAVAEKIKTKISPIDKRTLIISSTANRAAQTARIFAQSLGYPEEEIVWEPTIYEAHYLHILKRLNQVSANYDRVLLFGHNPGLSDLIDYIANEYINLKTSYAACLTLEEGLDYSTLSANTARLEHVIEE</sequence>
<protein>
    <submittedName>
        <fullName evidence="1">Putative phosphohistidine phosphatase, SixA</fullName>
    </submittedName>
</protein>
<dbReference type="InterPro" id="IPR029033">
    <property type="entry name" value="His_PPase_superfam"/>
</dbReference>
<dbReference type="Proteomes" id="UP000031802">
    <property type="component" value="Unassembled WGS sequence"/>
</dbReference>
<dbReference type="STRING" id="1229276.DI53_2320"/>
<evidence type="ECO:0000313" key="1">
    <source>
        <dbReference type="EMBL" id="KGE13908.1"/>
    </source>
</evidence>
<dbReference type="CDD" id="cd07067">
    <property type="entry name" value="HP_PGM_like"/>
    <property type="match status" value="1"/>
</dbReference>
<dbReference type="PATRIC" id="fig|1229276.3.peg.2381"/>
<dbReference type="SUPFAM" id="SSF53254">
    <property type="entry name" value="Phosphoglycerate mutase-like"/>
    <property type="match status" value="1"/>
</dbReference>
<dbReference type="Gene3D" id="3.40.50.1240">
    <property type="entry name" value="Phosphoglycerate mutase-like"/>
    <property type="match status" value="1"/>
</dbReference>
<dbReference type="Pfam" id="PF00300">
    <property type="entry name" value="His_Phos_1"/>
    <property type="match status" value="1"/>
</dbReference>
<comment type="caution">
    <text evidence="1">The sequence shown here is derived from an EMBL/GenBank/DDBJ whole genome shotgun (WGS) entry which is preliminary data.</text>
</comment>
<organism evidence="1 2">
    <name type="scientific">Sphingobacterium deserti</name>
    <dbReference type="NCBI Taxonomy" id="1229276"/>
    <lineage>
        <taxon>Bacteria</taxon>
        <taxon>Pseudomonadati</taxon>
        <taxon>Bacteroidota</taxon>
        <taxon>Sphingobacteriia</taxon>
        <taxon>Sphingobacteriales</taxon>
        <taxon>Sphingobacteriaceae</taxon>
        <taxon>Sphingobacterium</taxon>
    </lineage>
</organism>